<dbReference type="eggNOG" id="ENOG5033GUU">
    <property type="taxonomic scope" value="Bacteria"/>
</dbReference>
<dbReference type="OrthoDB" id="2628344at2"/>
<comment type="caution">
    <text evidence="1">The sequence shown here is derived from an EMBL/GenBank/DDBJ whole genome shotgun (WGS) entry which is preliminary data.</text>
</comment>
<proteinExistence type="predicted"/>
<dbReference type="EMBL" id="BAVZ01000001">
    <property type="protein sequence ID" value="GAF06550.1"/>
    <property type="molecule type" value="Genomic_DNA"/>
</dbReference>
<keyword evidence="2" id="KW-1185">Reference proteome</keyword>
<sequence>MIIEVDFGMHREAIEIEGELGKQIEQLQEQFLDWIYNKEIDHQYWIYKEGIKWGVSYRGSAFVEWLNNMNSNEYRKTTLTKDKYSTATKTIYF</sequence>
<dbReference type="RefSeq" id="WP_052019995.1">
    <property type="nucleotide sequence ID" value="NZ_BAVZ01000001.1"/>
</dbReference>
<reference evidence="1 2" key="1">
    <citation type="journal article" date="2014" name="Genome Announc.">
        <title>Draft Genome Sequence of Paenibacillus pini JCM 16418T, Isolated from the Rhizosphere of Pine Tree.</title>
        <authorList>
            <person name="Yuki M."/>
            <person name="Oshima K."/>
            <person name="Suda W."/>
            <person name="Oshida Y."/>
            <person name="Kitamura K."/>
            <person name="Iida Y."/>
            <person name="Hattori M."/>
            <person name="Ohkuma M."/>
        </authorList>
    </citation>
    <scope>NUCLEOTIDE SEQUENCE [LARGE SCALE GENOMIC DNA]</scope>
    <source>
        <strain evidence="1 2">JCM 16418</strain>
    </source>
</reference>
<organism evidence="1 2">
    <name type="scientific">Paenibacillus pini JCM 16418</name>
    <dbReference type="NCBI Taxonomy" id="1236976"/>
    <lineage>
        <taxon>Bacteria</taxon>
        <taxon>Bacillati</taxon>
        <taxon>Bacillota</taxon>
        <taxon>Bacilli</taxon>
        <taxon>Bacillales</taxon>
        <taxon>Paenibacillaceae</taxon>
        <taxon>Paenibacillus</taxon>
    </lineage>
</organism>
<dbReference type="Proteomes" id="UP000019364">
    <property type="component" value="Unassembled WGS sequence"/>
</dbReference>
<evidence type="ECO:0000313" key="2">
    <source>
        <dbReference type="Proteomes" id="UP000019364"/>
    </source>
</evidence>
<name>W7Y6L2_9BACL</name>
<protein>
    <submittedName>
        <fullName evidence="1">Uncharacterized protein</fullName>
    </submittedName>
</protein>
<gene>
    <name evidence="1" type="ORF">JCM16418_510</name>
</gene>
<accession>W7Y6L2</accession>
<evidence type="ECO:0000313" key="1">
    <source>
        <dbReference type="EMBL" id="GAF06550.1"/>
    </source>
</evidence>
<dbReference type="AlphaFoldDB" id="W7Y6L2"/>